<evidence type="ECO:0000256" key="7">
    <source>
        <dbReference type="ARBA" id="ARBA00023157"/>
    </source>
</evidence>
<comment type="similarity">
    <text evidence="1">Belongs to the peptidase S1 family.</text>
</comment>
<proteinExistence type="inferred from homology"/>
<sequence length="248" mass="27298">MFQYNLILFLWAATIFSLGLSPLEEKIIGGSLANIEEFPYQVSLQYKGRHFCGGSIIHPRYILTAAHCVDGQSAYNLNISAGSIYHVGGVTIKVCKIFQHHKYEDFDNDIAILQLCSNLSFNKNILPIALPKENVFIRPNTRGFASGWGAKNENGTVTLKLRKVMVPILAPETCKRGYSDYITKNMICAGYLTGGKDSCQGDSGGPLRAKGKLVGIVSWGSGCARVGYPGVYTNVAVYRNWIRNIVHV</sequence>
<keyword evidence="6" id="KW-0865">Zymogen</keyword>
<dbReference type="Pfam" id="PF00089">
    <property type="entry name" value="Trypsin"/>
    <property type="match status" value="1"/>
</dbReference>
<evidence type="ECO:0000256" key="1">
    <source>
        <dbReference type="ARBA" id="ARBA00007664"/>
    </source>
</evidence>
<dbReference type="Gene3D" id="2.40.10.10">
    <property type="entry name" value="Trypsin-like serine proteases"/>
    <property type="match status" value="1"/>
</dbReference>
<keyword evidence="11" id="KW-1185">Reference proteome</keyword>
<dbReference type="InterPro" id="IPR001314">
    <property type="entry name" value="Peptidase_S1A"/>
</dbReference>
<evidence type="ECO:0000256" key="3">
    <source>
        <dbReference type="ARBA" id="ARBA00022729"/>
    </source>
</evidence>
<keyword evidence="4" id="KW-0378">Hydrolase</keyword>
<dbReference type="PRINTS" id="PR00722">
    <property type="entry name" value="CHYMOTRYPSIN"/>
</dbReference>
<dbReference type="FunFam" id="2.40.10.10:FF:000077">
    <property type="entry name" value="Predicted protein"/>
    <property type="match status" value="1"/>
</dbReference>
<dbReference type="PANTHER" id="PTHR24276">
    <property type="entry name" value="POLYSERASE-RELATED"/>
    <property type="match status" value="1"/>
</dbReference>
<protein>
    <recommendedName>
        <fullName evidence="9">Peptidase S1 domain-containing protein</fullName>
    </recommendedName>
</protein>
<evidence type="ECO:0000256" key="6">
    <source>
        <dbReference type="ARBA" id="ARBA00023145"/>
    </source>
</evidence>
<keyword evidence="7" id="KW-1015">Disulfide bond</keyword>
<organism evidence="10 11">
    <name type="scientific">Brassicogethes aeneus</name>
    <name type="common">Rape pollen beetle</name>
    <name type="synonym">Meligethes aeneus</name>
    <dbReference type="NCBI Taxonomy" id="1431903"/>
    <lineage>
        <taxon>Eukaryota</taxon>
        <taxon>Metazoa</taxon>
        <taxon>Ecdysozoa</taxon>
        <taxon>Arthropoda</taxon>
        <taxon>Hexapoda</taxon>
        <taxon>Insecta</taxon>
        <taxon>Pterygota</taxon>
        <taxon>Neoptera</taxon>
        <taxon>Endopterygota</taxon>
        <taxon>Coleoptera</taxon>
        <taxon>Polyphaga</taxon>
        <taxon>Cucujiformia</taxon>
        <taxon>Nitidulidae</taxon>
        <taxon>Meligethinae</taxon>
        <taxon>Brassicogethes</taxon>
    </lineage>
</organism>
<dbReference type="InterPro" id="IPR018114">
    <property type="entry name" value="TRYPSIN_HIS"/>
</dbReference>
<dbReference type="CDD" id="cd00190">
    <property type="entry name" value="Tryp_SPc"/>
    <property type="match status" value="1"/>
</dbReference>
<evidence type="ECO:0000313" key="10">
    <source>
        <dbReference type="EMBL" id="CAH0553073.1"/>
    </source>
</evidence>
<evidence type="ECO:0000256" key="5">
    <source>
        <dbReference type="ARBA" id="ARBA00022825"/>
    </source>
</evidence>
<keyword evidence="2" id="KW-0645">Protease</keyword>
<dbReference type="PANTHER" id="PTHR24276:SF91">
    <property type="entry name" value="AT26814P-RELATED"/>
    <property type="match status" value="1"/>
</dbReference>
<dbReference type="GO" id="GO:0004252">
    <property type="term" value="F:serine-type endopeptidase activity"/>
    <property type="evidence" value="ECO:0007669"/>
    <property type="project" value="InterPro"/>
</dbReference>
<dbReference type="SUPFAM" id="SSF50494">
    <property type="entry name" value="Trypsin-like serine proteases"/>
    <property type="match status" value="1"/>
</dbReference>
<dbReference type="EMBL" id="OV121134">
    <property type="protein sequence ID" value="CAH0553073.1"/>
    <property type="molecule type" value="Genomic_DNA"/>
</dbReference>
<evidence type="ECO:0000313" key="11">
    <source>
        <dbReference type="Proteomes" id="UP001154078"/>
    </source>
</evidence>
<dbReference type="AlphaFoldDB" id="A0A9P0B0V2"/>
<dbReference type="SMART" id="SM00020">
    <property type="entry name" value="Tryp_SPc"/>
    <property type="match status" value="1"/>
</dbReference>
<name>A0A9P0B0V2_BRAAE</name>
<evidence type="ECO:0000256" key="2">
    <source>
        <dbReference type="ARBA" id="ARBA00022670"/>
    </source>
</evidence>
<keyword evidence="5" id="KW-0720">Serine protease</keyword>
<dbReference type="InterPro" id="IPR050430">
    <property type="entry name" value="Peptidase_S1"/>
</dbReference>
<dbReference type="OrthoDB" id="10059102at2759"/>
<feature type="chain" id="PRO_5040282888" description="Peptidase S1 domain-containing protein" evidence="8">
    <location>
        <begin position="20"/>
        <end position="248"/>
    </location>
</feature>
<dbReference type="InterPro" id="IPR001254">
    <property type="entry name" value="Trypsin_dom"/>
</dbReference>
<feature type="signal peptide" evidence="8">
    <location>
        <begin position="1"/>
        <end position="19"/>
    </location>
</feature>
<dbReference type="InterPro" id="IPR009003">
    <property type="entry name" value="Peptidase_S1_PA"/>
</dbReference>
<evidence type="ECO:0000259" key="9">
    <source>
        <dbReference type="PROSITE" id="PS50240"/>
    </source>
</evidence>
<keyword evidence="3 8" id="KW-0732">Signal</keyword>
<dbReference type="PROSITE" id="PS50240">
    <property type="entry name" value="TRYPSIN_DOM"/>
    <property type="match status" value="1"/>
</dbReference>
<accession>A0A9P0B0V2</accession>
<reference evidence="10" key="1">
    <citation type="submission" date="2021-12" db="EMBL/GenBank/DDBJ databases">
        <authorList>
            <person name="King R."/>
        </authorList>
    </citation>
    <scope>NUCLEOTIDE SEQUENCE</scope>
</reference>
<evidence type="ECO:0000256" key="8">
    <source>
        <dbReference type="SAM" id="SignalP"/>
    </source>
</evidence>
<dbReference type="PROSITE" id="PS00134">
    <property type="entry name" value="TRYPSIN_HIS"/>
    <property type="match status" value="1"/>
</dbReference>
<dbReference type="GO" id="GO:0006508">
    <property type="term" value="P:proteolysis"/>
    <property type="evidence" value="ECO:0007669"/>
    <property type="project" value="UniProtKB-KW"/>
</dbReference>
<evidence type="ECO:0000256" key="4">
    <source>
        <dbReference type="ARBA" id="ARBA00022801"/>
    </source>
</evidence>
<feature type="domain" description="Peptidase S1" evidence="9">
    <location>
        <begin position="27"/>
        <end position="247"/>
    </location>
</feature>
<gene>
    <name evidence="10" type="ORF">MELIAE_LOCUS5173</name>
</gene>
<dbReference type="InterPro" id="IPR043504">
    <property type="entry name" value="Peptidase_S1_PA_chymotrypsin"/>
</dbReference>
<dbReference type="Proteomes" id="UP001154078">
    <property type="component" value="Chromosome 3"/>
</dbReference>